<reference evidence="3 4" key="1">
    <citation type="submission" date="2011-02" db="EMBL/GenBank/DDBJ databases">
        <title>The Genome Sequence of Sphaeroforma arctica JP610.</title>
        <authorList>
            <consortium name="The Broad Institute Genome Sequencing Platform"/>
            <person name="Russ C."/>
            <person name="Cuomo C."/>
            <person name="Young S.K."/>
            <person name="Zeng Q."/>
            <person name="Gargeya S."/>
            <person name="Alvarado L."/>
            <person name="Berlin A."/>
            <person name="Chapman S.B."/>
            <person name="Chen Z."/>
            <person name="Freedman E."/>
            <person name="Gellesch M."/>
            <person name="Goldberg J."/>
            <person name="Griggs A."/>
            <person name="Gujja S."/>
            <person name="Heilman E."/>
            <person name="Heiman D."/>
            <person name="Howarth C."/>
            <person name="Mehta T."/>
            <person name="Neiman D."/>
            <person name="Pearson M."/>
            <person name="Roberts A."/>
            <person name="Saif S."/>
            <person name="Shea T."/>
            <person name="Shenoy N."/>
            <person name="Sisk P."/>
            <person name="Stolte C."/>
            <person name="Sykes S."/>
            <person name="White J."/>
            <person name="Yandava C."/>
            <person name="Burger G."/>
            <person name="Gray M.W."/>
            <person name="Holland P.W.H."/>
            <person name="King N."/>
            <person name="Lang F.B.F."/>
            <person name="Roger A.J."/>
            <person name="Ruiz-Trillo I."/>
            <person name="Haas B."/>
            <person name="Nusbaum C."/>
            <person name="Birren B."/>
        </authorList>
    </citation>
    <scope>NUCLEOTIDE SEQUENCE [LARGE SCALE GENOMIC DNA]</scope>
    <source>
        <strain evidence="3 4">JP610</strain>
    </source>
</reference>
<dbReference type="Proteomes" id="UP000054560">
    <property type="component" value="Unassembled WGS sequence"/>
</dbReference>
<dbReference type="InterPro" id="IPR019398">
    <property type="entry name" value="Pre-rRNA_process_TSR2"/>
</dbReference>
<evidence type="ECO:0000256" key="2">
    <source>
        <dbReference type="ARBA" id="ARBA00022552"/>
    </source>
</evidence>
<accession>A0A0L0F800</accession>
<comment type="similarity">
    <text evidence="1">Belongs to the TSR2 family.</text>
</comment>
<dbReference type="GeneID" id="25915706"/>
<dbReference type="EMBL" id="KQ247354">
    <property type="protein sequence ID" value="KNC72248.1"/>
    <property type="molecule type" value="Genomic_DNA"/>
</dbReference>
<evidence type="ECO:0000313" key="4">
    <source>
        <dbReference type="Proteomes" id="UP000054560"/>
    </source>
</evidence>
<evidence type="ECO:0000256" key="1">
    <source>
        <dbReference type="ARBA" id="ARBA00006524"/>
    </source>
</evidence>
<dbReference type="AlphaFoldDB" id="A0A0L0F800"/>
<dbReference type="Pfam" id="PF10273">
    <property type="entry name" value="WGG"/>
    <property type="match status" value="1"/>
</dbReference>
<keyword evidence="4" id="KW-1185">Reference proteome</keyword>
<proteinExistence type="inferred from homology"/>
<organism evidence="3 4">
    <name type="scientific">Sphaeroforma arctica JP610</name>
    <dbReference type="NCBI Taxonomy" id="667725"/>
    <lineage>
        <taxon>Eukaryota</taxon>
        <taxon>Ichthyosporea</taxon>
        <taxon>Ichthyophonida</taxon>
        <taxon>Sphaeroforma</taxon>
    </lineage>
</organism>
<evidence type="ECO:0000313" key="3">
    <source>
        <dbReference type="EMBL" id="KNC72248.1"/>
    </source>
</evidence>
<dbReference type="RefSeq" id="XP_014146150.1">
    <property type="nucleotide sequence ID" value="XM_014290675.1"/>
</dbReference>
<sequence>MSEVQSIDGDRLLCDAEGGKLTQIGVMGKLVDGIFNQWSLLHMAIEMEFAGNNSKGKAIEMYDEVMDIISRK</sequence>
<name>A0A0L0F800_9EUKA</name>
<protein>
    <submittedName>
        <fullName evidence="3">Uncharacterized protein</fullName>
    </submittedName>
</protein>
<keyword evidence="2" id="KW-0698">rRNA processing</keyword>
<feature type="non-terminal residue" evidence="3">
    <location>
        <position position="72"/>
    </location>
</feature>
<gene>
    <name evidence="3" type="ORF">SARC_15202</name>
</gene>
<dbReference type="GO" id="GO:0006364">
    <property type="term" value="P:rRNA processing"/>
    <property type="evidence" value="ECO:0007669"/>
    <property type="project" value="UniProtKB-KW"/>
</dbReference>